<dbReference type="AlphaFoldDB" id="A0A2P6N6E5"/>
<dbReference type="InParanoid" id="A0A2P6N6E5"/>
<reference evidence="1 2" key="1">
    <citation type="journal article" date="2018" name="Genome Biol. Evol.">
        <title>Multiple Roots of Fruiting Body Formation in Amoebozoa.</title>
        <authorList>
            <person name="Hillmann F."/>
            <person name="Forbes G."/>
            <person name="Novohradska S."/>
            <person name="Ferling I."/>
            <person name="Riege K."/>
            <person name="Groth M."/>
            <person name="Westermann M."/>
            <person name="Marz M."/>
            <person name="Spaller T."/>
            <person name="Winckler T."/>
            <person name="Schaap P."/>
            <person name="Glockner G."/>
        </authorList>
    </citation>
    <scope>NUCLEOTIDE SEQUENCE [LARGE SCALE GENOMIC DNA]</scope>
    <source>
        <strain evidence="1 2">Jena</strain>
    </source>
</reference>
<accession>A0A2P6N6E5</accession>
<evidence type="ECO:0000313" key="2">
    <source>
        <dbReference type="Proteomes" id="UP000241769"/>
    </source>
</evidence>
<keyword evidence="2" id="KW-1185">Reference proteome</keyword>
<protein>
    <submittedName>
        <fullName evidence="1">Uncharacterized protein</fullName>
    </submittedName>
</protein>
<dbReference type="Proteomes" id="UP000241769">
    <property type="component" value="Unassembled WGS sequence"/>
</dbReference>
<evidence type="ECO:0000313" key="1">
    <source>
        <dbReference type="EMBL" id="PRP79507.1"/>
    </source>
</evidence>
<name>A0A2P6N6E5_9EUKA</name>
<sequence>MPQECNIESEGVFVLASIETDRTFDRQKPLKEEDVIQVYDQLADIQQKAGKSQTRGFNSPVVYRQDKKATDVICCRVGTDHQFKVWHHQSICWNTIEVHQYLQLHCLQLSQLSFQYLSRNLQGLDMRKFGFRICYSPQSDDTRVSFVIMMSRLHLDILRILSAQAARERSWRRCNATKTHSTIGMRETVAPLA</sequence>
<organism evidence="1 2">
    <name type="scientific">Planoprotostelium fungivorum</name>
    <dbReference type="NCBI Taxonomy" id="1890364"/>
    <lineage>
        <taxon>Eukaryota</taxon>
        <taxon>Amoebozoa</taxon>
        <taxon>Evosea</taxon>
        <taxon>Variosea</taxon>
        <taxon>Cavosteliida</taxon>
        <taxon>Cavosteliaceae</taxon>
        <taxon>Planoprotostelium</taxon>
    </lineage>
</organism>
<proteinExistence type="predicted"/>
<comment type="caution">
    <text evidence="1">The sequence shown here is derived from an EMBL/GenBank/DDBJ whole genome shotgun (WGS) entry which is preliminary data.</text>
</comment>
<dbReference type="EMBL" id="MDYQ01000182">
    <property type="protein sequence ID" value="PRP79507.1"/>
    <property type="molecule type" value="Genomic_DNA"/>
</dbReference>
<gene>
    <name evidence="1" type="ORF">PROFUN_12875</name>
</gene>